<sequence>MCTAIDLDTKLILDVALFGRRGTDPAAAFLHGLTEKHDFSDADFLVDGLAI</sequence>
<name>L9XNH6_9EURY</name>
<evidence type="ECO:0000313" key="1">
    <source>
        <dbReference type="EMBL" id="ELY62951.1"/>
    </source>
</evidence>
<organism evidence="1 2">
    <name type="scientific">Natrinema versiforme JCM 10478</name>
    <dbReference type="NCBI Taxonomy" id="1227496"/>
    <lineage>
        <taxon>Archaea</taxon>
        <taxon>Methanobacteriati</taxon>
        <taxon>Methanobacteriota</taxon>
        <taxon>Stenosarchaea group</taxon>
        <taxon>Halobacteria</taxon>
        <taxon>Halobacteriales</taxon>
        <taxon>Natrialbaceae</taxon>
        <taxon>Natrinema</taxon>
    </lineage>
</organism>
<dbReference type="PANTHER" id="PTHR39967">
    <property type="match status" value="1"/>
</dbReference>
<comment type="caution">
    <text evidence="1">The sequence shown here is derived from an EMBL/GenBank/DDBJ whole genome shotgun (WGS) entry which is preliminary data.</text>
</comment>
<gene>
    <name evidence="1" type="ORF">C489_20596</name>
</gene>
<accession>L9XNH6</accession>
<dbReference type="AlphaFoldDB" id="L9XNH6"/>
<dbReference type="PANTHER" id="PTHR39967:SF1">
    <property type="entry name" value="ISH14-TYPE TRANSPOSASE HSIRS44"/>
    <property type="match status" value="1"/>
</dbReference>
<proteinExistence type="predicted"/>
<reference evidence="1 2" key="1">
    <citation type="journal article" date="2014" name="PLoS Genet.">
        <title>Phylogenetically driven sequencing of extremely halophilic archaea reveals strategies for static and dynamic osmo-response.</title>
        <authorList>
            <person name="Becker E.A."/>
            <person name="Seitzer P.M."/>
            <person name="Tritt A."/>
            <person name="Larsen D."/>
            <person name="Krusor M."/>
            <person name="Yao A.I."/>
            <person name="Wu D."/>
            <person name="Madern D."/>
            <person name="Eisen J.A."/>
            <person name="Darling A.E."/>
            <person name="Facciotti M.T."/>
        </authorList>
    </citation>
    <scope>NUCLEOTIDE SEQUENCE [LARGE SCALE GENOMIC DNA]</scope>
    <source>
        <strain evidence="1 2">JCM 10478</strain>
    </source>
</reference>
<evidence type="ECO:0000313" key="2">
    <source>
        <dbReference type="Proteomes" id="UP000011632"/>
    </source>
</evidence>
<dbReference type="EMBL" id="AOID01000064">
    <property type="protein sequence ID" value="ELY62951.1"/>
    <property type="molecule type" value="Genomic_DNA"/>
</dbReference>
<dbReference type="Proteomes" id="UP000011632">
    <property type="component" value="Unassembled WGS sequence"/>
</dbReference>
<keyword evidence="2" id="KW-1185">Reference proteome</keyword>
<protein>
    <submittedName>
        <fullName evidence="1">Integrase catalytic region</fullName>
    </submittedName>
</protein>